<dbReference type="EMBL" id="KN837159">
    <property type="protein sequence ID" value="KIJ38604.1"/>
    <property type="molecule type" value="Genomic_DNA"/>
</dbReference>
<dbReference type="HOGENOM" id="CLU_154053_0_0_1"/>
<gene>
    <name evidence="1" type="ORF">M422DRAFT_93283</name>
</gene>
<organism evidence="1 2">
    <name type="scientific">Sphaerobolus stellatus (strain SS14)</name>
    <dbReference type="NCBI Taxonomy" id="990650"/>
    <lineage>
        <taxon>Eukaryota</taxon>
        <taxon>Fungi</taxon>
        <taxon>Dikarya</taxon>
        <taxon>Basidiomycota</taxon>
        <taxon>Agaricomycotina</taxon>
        <taxon>Agaricomycetes</taxon>
        <taxon>Phallomycetidae</taxon>
        <taxon>Geastrales</taxon>
        <taxon>Sphaerobolaceae</taxon>
        <taxon>Sphaerobolus</taxon>
    </lineage>
</organism>
<dbReference type="AlphaFoldDB" id="A0A0C9UUQ7"/>
<proteinExistence type="predicted"/>
<name>A0A0C9UUQ7_SPHS4</name>
<sequence>GIQQFTEQAKWNLIAAHDAIIEKCVKQTHFANRHRREPPIVRGRLQISAWNLSVRNYLLHNNKYTIGLELPPELMACWIHPMFHMKLIHSYFENDDKQFLNREVSALYKLGANDEQEWFINEIIGH</sequence>
<evidence type="ECO:0000313" key="1">
    <source>
        <dbReference type="EMBL" id="KIJ38604.1"/>
    </source>
</evidence>
<dbReference type="Proteomes" id="UP000054279">
    <property type="component" value="Unassembled WGS sequence"/>
</dbReference>
<feature type="non-terminal residue" evidence="1">
    <location>
        <position position="1"/>
    </location>
</feature>
<accession>A0A0C9UUQ7</accession>
<protein>
    <submittedName>
        <fullName evidence="1">Uncharacterized protein</fullName>
    </submittedName>
</protein>
<reference evidence="1 2" key="1">
    <citation type="submission" date="2014-06" db="EMBL/GenBank/DDBJ databases">
        <title>Evolutionary Origins and Diversification of the Mycorrhizal Mutualists.</title>
        <authorList>
            <consortium name="DOE Joint Genome Institute"/>
            <consortium name="Mycorrhizal Genomics Consortium"/>
            <person name="Kohler A."/>
            <person name="Kuo A."/>
            <person name="Nagy L.G."/>
            <person name="Floudas D."/>
            <person name="Copeland A."/>
            <person name="Barry K.W."/>
            <person name="Cichocki N."/>
            <person name="Veneault-Fourrey C."/>
            <person name="LaButti K."/>
            <person name="Lindquist E.A."/>
            <person name="Lipzen A."/>
            <person name="Lundell T."/>
            <person name="Morin E."/>
            <person name="Murat C."/>
            <person name="Riley R."/>
            <person name="Ohm R."/>
            <person name="Sun H."/>
            <person name="Tunlid A."/>
            <person name="Henrissat B."/>
            <person name="Grigoriev I.V."/>
            <person name="Hibbett D.S."/>
            <person name="Martin F."/>
        </authorList>
    </citation>
    <scope>NUCLEOTIDE SEQUENCE [LARGE SCALE GENOMIC DNA]</scope>
    <source>
        <strain evidence="1 2">SS14</strain>
    </source>
</reference>
<keyword evidence="2" id="KW-1185">Reference proteome</keyword>
<evidence type="ECO:0000313" key="2">
    <source>
        <dbReference type="Proteomes" id="UP000054279"/>
    </source>
</evidence>
<feature type="non-terminal residue" evidence="1">
    <location>
        <position position="126"/>
    </location>
</feature>